<keyword evidence="6" id="KW-0012">Acyltransferase</keyword>
<dbReference type="PANTHER" id="PTHR10408:SF7">
    <property type="entry name" value="DIACYLGLYCEROL O-ACYLTRANSFERASE 1"/>
    <property type="match status" value="1"/>
</dbReference>
<feature type="transmembrane region" description="Helical" evidence="7">
    <location>
        <begin position="176"/>
        <end position="194"/>
    </location>
</feature>
<keyword evidence="9" id="KW-1185">Reference proteome</keyword>
<protein>
    <recommendedName>
        <fullName evidence="3">diacylglycerol O-acyltransferase</fullName>
        <ecNumber evidence="3">2.3.1.20</ecNumber>
    </recommendedName>
</protein>
<dbReference type="Proteomes" id="UP001164746">
    <property type="component" value="Chromosome 8"/>
</dbReference>
<sequence>MCAPTLCYELNFPRSLRIRKRFLIKRFVEMLFLIQLIGACIQQWVLPLVHNSLKPLSDMDAARVIERLLKLAIPNHFIWLMFFYWFFHSTLNVIAEVLKNSDTVNSFWSNWNIPASIQAIAEARLFQVTGICCSFYVYLVSVPLHMFKLWAFMGMLGQVPLAIVQVKYIHGKYGNMVVWLSLILGQPIAILAYYHDFYINSQAYVAFNIPANQTDGI</sequence>
<proteinExistence type="predicted"/>
<accession>A0ABY7ETP2</accession>
<comment type="subcellular location">
    <subcellularLocation>
        <location evidence="1">Endoplasmic reticulum membrane</location>
        <topology evidence="1">Multi-pass membrane protein</topology>
    </subcellularLocation>
</comment>
<keyword evidence="5" id="KW-0256">Endoplasmic reticulum</keyword>
<dbReference type="PANTHER" id="PTHR10408">
    <property type="entry name" value="STEROL O-ACYLTRANSFERASE"/>
    <property type="match status" value="1"/>
</dbReference>
<evidence type="ECO:0000256" key="6">
    <source>
        <dbReference type="ARBA" id="ARBA00023315"/>
    </source>
</evidence>
<dbReference type="EMBL" id="CP111019">
    <property type="protein sequence ID" value="WAR12309.1"/>
    <property type="molecule type" value="Genomic_DNA"/>
</dbReference>
<evidence type="ECO:0000256" key="7">
    <source>
        <dbReference type="SAM" id="Phobius"/>
    </source>
</evidence>
<organism evidence="8 9">
    <name type="scientific">Mya arenaria</name>
    <name type="common">Soft-shell clam</name>
    <dbReference type="NCBI Taxonomy" id="6604"/>
    <lineage>
        <taxon>Eukaryota</taxon>
        <taxon>Metazoa</taxon>
        <taxon>Spiralia</taxon>
        <taxon>Lophotrochozoa</taxon>
        <taxon>Mollusca</taxon>
        <taxon>Bivalvia</taxon>
        <taxon>Autobranchia</taxon>
        <taxon>Heteroconchia</taxon>
        <taxon>Euheterodonta</taxon>
        <taxon>Imparidentia</taxon>
        <taxon>Neoheterodontei</taxon>
        <taxon>Myida</taxon>
        <taxon>Myoidea</taxon>
        <taxon>Myidae</taxon>
        <taxon>Mya</taxon>
    </lineage>
</organism>
<reference evidence="8" key="1">
    <citation type="submission" date="2022-11" db="EMBL/GenBank/DDBJ databases">
        <title>Centuries of genome instability and evolution in soft-shell clam transmissible cancer (bioRxiv).</title>
        <authorList>
            <person name="Hart S.F.M."/>
            <person name="Yonemitsu M.A."/>
            <person name="Giersch R.M."/>
            <person name="Beal B.F."/>
            <person name="Arriagada G."/>
            <person name="Davis B.W."/>
            <person name="Ostrander E.A."/>
            <person name="Goff S.P."/>
            <person name="Metzger M.J."/>
        </authorList>
    </citation>
    <scope>NUCLEOTIDE SEQUENCE</scope>
    <source>
        <strain evidence="8">MELC-2E11</strain>
        <tissue evidence="8">Siphon/mantle</tissue>
    </source>
</reference>
<evidence type="ECO:0000313" key="8">
    <source>
        <dbReference type="EMBL" id="WAR12309.1"/>
    </source>
</evidence>
<dbReference type="EC" id="2.3.1.20" evidence="3"/>
<feature type="transmembrane region" description="Helical" evidence="7">
    <location>
        <begin position="27"/>
        <end position="46"/>
    </location>
</feature>
<keyword evidence="7" id="KW-0472">Membrane</keyword>
<feature type="transmembrane region" description="Helical" evidence="7">
    <location>
        <begin position="77"/>
        <end position="98"/>
    </location>
</feature>
<name>A0ABY7ETP2_MYAAR</name>
<keyword evidence="7" id="KW-0812">Transmembrane</keyword>
<gene>
    <name evidence="8" type="ORF">MAR_026489</name>
</gene>
<evidence type="ECO:0000256" key="1">
    <source>
        <dbReference type="ARBA" id="ARBA00004477"/>
    </source>
</evidence>
<evidence type="ECO:0000256" key="4">
    <source>
        <dbReference type="ARBA" id="ARBA00022679"/>
    </source>
</evidence>
<dbReference type="InterPro" id="IPR014371">
    <property type="entry name" value="Oat_ACAT_DAG_ARE"/>
</dbReference>
<evidence type="ECO:0000256" key="2">
    <source>
        <dbReference type="ARBA" id="ARBA00005189"/>
    </source>
</evidence>
<evidence type="ECO:0000313" key="9">
    <source>
        <dbReference type="Proteomes" id="UP001164746"/>
    </source>
</evidence>
<evidence type="ECO:0000256" key="5">
    <source>
        <dbReference type="ARBA" id="ARBA00022824"/>
    </source>
</evidence>
<keyword evidence="7" id="KW-1133">Transmembrane helix</keyword>
<feature type="transmembrane region" description="Helical" evidence="7">
    <location>
        <begin position="119"/>
        <end position="139"/>
    </location>
</feature>
<keyword evidence="4" id="KW-0808">Transferase</keyword>
<comment type="pathway">
    <text evidence="2">Lipid metabolism.</text>
</comment>
<evidence type="ECO:0000256" key="3">
    <source>
        <dbReference type="ARBA" id="ARBA00013244"/>
    </source>
</evidence>